<keyword evidence="1" id="KW-0472">Membrane</keyword>
<dbReference type="OMA" id="HRILSWV"/>
<dbReference type="OrthoDB" id="5799527at2759"/>
<keyword evidence="1" id="KW-0812">Transmembrane</keyword>
<protein>
    <submittedName>
        <fullName evidence="4">Na_H_Exchanger domain-containing protein</fullName>
    </submittedName>
</protein>
<evidence type="ECO:0000313" key="3">
    <source>
        <dbReference type="Proteomes" id="UP000267027"/>
    </source>
</evidence>
<dbReference type="EMBL" id="UYYA01004215">
    <property type="protein sequence ID" value="VDM60446.1"/>
    <property type="molecule type" value="Genomic_DNA"/>
</dbReference>
<dbReference type="WBParaSite" id="ACOC_0000886001-mRNA-1">
    <property type="protein sequence ID" value="ACOC_0000886001-mRNA-1"/>
    <property type="gene ID" value="ACOC_0000886001"/>
</dbReference>
<keyword evidence="3" id="KW-1185">Reference proteome</keyword>
<reference evidence="2 3" key="2">
    <citation type="submission" date="2018-11" db="EMBL/GenBank/DDBJ databases">
        <authorList>
            <consortium name="Pathogen Informatics"/>
        </authorList>
    </citation>
    <scope>NUCLEOTIDE SEQUENCE [LARGE SCALE GENOMIC DNA]</scope>
    <source>
        <strain evidence="2 3">Costa Rica</strain>
    </source>
</reference>
<accession>A0A0R3PT18</accession>
<feature type="transmembrane region" description="Helical" evidence="1">
    <location>
        <begin position="66"/>
        <end position="84"/>
    </location>
</feature>
<name>A0A0R3PT18_ANGCS</name>
<reference evidence="4" key="1">
    <citation type="submission" date="2017-02" db="UniProtKB">
        <authorList>
            <consortium name="WormBaseParasite"/>
        </authorList>
    </citation>
    <scope>IDENTIFICATION</scope>
</reference>
<dbReference type="Proteomes" id="UP000267027">
    <property type="component" value="Unassembled WGS sequence"/>
</dbReference>
<proteinExistence type="predicted"/>
<keyword evidence="1" id="KW-1133">Transmembrane helix</keyword>
<gene>
    <name evidence="2" type="ORF">ACOC_LOCUS8861</name>
</gene>
<sequence length="106" mass="12002">MTHRILSWVWSRSDHNVLDDRPPPTVIHVALLRKNSPKIGVGLFRALFISLSVFFEFDWYNHEEGVDIVAFVGLLLFTFFGTAIRSHVAGEIKSGQAKHLVPFING</sequence>
<evidence type="ECO:0000313" key="2">
    <source>
        <dbReference type="EMBL" id="VDM60446.1"/>
    </source>
</evidence>
<feature type="transmembrane region" description="Helical" evidence="1">
    <location>
        <begin position="42"/>
        <end position="60"/>
    </location>
</feature>
<evidence type="ECO:0000256" key="1">
    <source>
        <dbReference type="SAM" id="Phobius"/>
    </source>
</evidence>
<evidence type="ECO:0000313" key="4">
    <source>
        <dbReference type="WBParaSite" id="ACOC_0000886001-mRNA-1"/>
    </source>
</evidence>
<dbReference type="AlphaFoldDB" id="A0A0R3PT18"/>
<organism evidence="4">
    <name type="scientific">Angiostrongylus costaricensis</name>
    <name type="common">Nematode worm</name>
    <dbReference type="NCBI Taxonomy" id="334426"/>
    <lineage>
        <taxon>Eukaryota</taxon>
        <taxon>Metazoa</taxon>
        <taxon>Ecdysozoa</taxon>
        <taxon>Nematoda</taxon>
        <taxon>Chromadorea</taxon>
        <taxon>Rhabditida</taxon>
        <taxon>Rhabditina</taxon>
        <taxon>Rhabditomorpha</taxon>
        <taxon>Strongyloidea</taxon>
        <taxon>Metastrongylidae</taxon>
        <taxon>Angiostrongylus</taxon>
    </lineage>
</organism>